<dbReference type="InterPro" id="IPR050135">
    <property type="entry name" value="dGTPase-like"/>
</dbReference>
<evidence type="ECO:0000313" key="3">
    <source>
        <dbReference type="Proteomes" id="UP000000467"/>
    </source>
</evidence>
<dbReference type="PANTHER" id="PTHR11373:SF4">
    <property type="entry name" value="DEOXYNUCLEOSIDE TRIPHOSPHATE TRIPHOSPHOHYDROLASE SAMHD1"/>
    <property type="match status" value="1"/>
</dbReference>
<dbReference type="Pfam" id="PF01966">
    <property type="entry name" value="HD"/>
    <property type="match status" value="1"/>
</dbReference>
<dbReference type="STRING" id="1089553.Tph_c02820"/>
<sequence length="436" mass="50204">MKYYEIRDPILGFIAVNEWEREIIDHWAFQRLRRIKQLAWTDMVYPGATHSRFEHSLGVMHIATQMFDSIVNKNAEFLKSELNFTEAGFQRDRVLVRLAGLLHDIGHPPFSHAGEELMPINPATGKAYKHEAYSEAVIRYLFKDVIENHPLNQNYHIKADDIADFLAGKPSTGRSLLWRSLITGQLDADRADYLLRDSHHIGVEYGKYDLKRLLVTLTVAFDENGEPVLGVEEGGWHAAEGLILARYMMFTQVYFQHTRRAYDYHLVQLMKDLLKSNAEGSDAQEGIFPPPTSVDNVTCYLKWDDWRVYGLLQSGLGGPHAELIRKRKHHRSVFQTTEVPTVEDLSLLEEICSELGELVCFVDEAENSWYKFGREDIYVLPEKSKKNARKTKLLSAISSVVHGLKPIKQKRVYVPWERKREAEKRVRKVLNPVGGD</sequence>
<dbReference type="InterPro" id="IPR003607">
    <property type="entry name" value="HD/PDEase_dom"/>
</dbReference>
<accession>K4LR04</accession>
<dbReference type="EMBL" id="CP003732">
    <property type="protein sequence ID" value="AFV10529.1"/>
    <property type="molecule type" value="Genomic_DNA"/>
</dbReference>
<feature type="domain" description="HD" evidence="1">
    <location>
        <begin position="52"/>
        <end position="194"/>
    </location>
</feature>
<dbReference type="Pfam" id="PF19276">
    <property type="entry name" value="HD_assoc_2"/>
    <property type="match status" value="1"/>
</dbReference>
<dbReference type="Proteomes" id="UP000000467">
    <property type="component" value="Chromosome"/>
</dbReference>
<organism evidence="2 3">
    <name type="scientific">Thermacetogenium phaeum (strain ATCC BAA-254 / DSM 26808 / PB)</name>
    <dbReference type="NCBI Taxonomy" id="1089553"/>
    <lineage>
        <taxon>Bacteria</taxon>
        <taxon>Bacillati</taxon>
        <taxon>Bacillota</taxon>
        <taxon>Clostridia</taxon>
        <taxon>Thermoanaerobacterales</taxon>
        <taxon>Thermoanaerobacteraceae</taxon>
        <taxon>Thermacetogenium</taxon>
    </lineage>
</organism>
<proteinExistence type="predicted"/>
<dbReference type="SUPFAM" id="SSF109604">
    <property type="entry name" value="HD-domain/PDEase-like"/>
    <property type="match status" value="1"/>
</dbReference>
<dbReference type="InterPro" id="IPR045509">
    <property type="entry name" value="HD_assoc_2"/>
</dbReference>
<dbReference type="Gene3D" id="1.10.3210.10">
    <property type="entry name" value="Hypothetical protein af1432"/>
    <property type="match status" value="1"/>
</dbReference>
<dbReference type="SMART" id="SM00471">
    <property type="entry name" value="HDc"/>
    <property type="match status" value="1"/>
</dbReference>
<dbReference type="eggNOG" id="COG1078">
    <property type="taxonomic scope" value="Bacteria"/>
</dbReference>
<dbReference type="KEGG" id="tpz:Tph_c02820"/>
<keyword evidence="2" id="KW-0378">Hydrolase</keyword>
<dbReference type="GO" id="GO:0006203">
    <property type="term" value="P:dGTP catabolic process"/>
    <property type="evidence" value="ECO:0007669"/>
    <property type="project" value="TreeGrafter"/>
</dbReference>
<dbReference type="HOGENOM" id="CLU_026821_3_0_9"/>
<dbReference type="OrthoDB" id="9803619at2"/>
<dbReference type="CDD" id="cd00077">
    <property type="entry name" value="HDc"/>
    <property type="match status" value="1"/>
</dbReference>
<dbReference type="GO" id="GO:0008832">
    <property type="term" value="F:dGTPase activity"/>
    <property type="evidence" value="ECO:0007669"/>
    <property type="project" value="TreeGrafter"/>
</dbReference>
<dbReference type="InterPro" id="IPR006674">
    <property type="entry name" value="HD_domain"/>
</dbReference>
<dbReference type="PANTHER" id="PTHR11373">
    <property type="entry name" value="DEOXYNUCLEOSIDE TRIPHOSPHATE TRIPHOSPHOHYDROLASE"/>
    <property type="match status" value="1"/>
</dbReference>
<evidence type="ECO:0000313" key="2">
    <source>
        <dbReference type="EMBL" id="AFV10529.1"/>
    </source>
</evidence>
<dbReference type="PROSITE" id="PS51831">
    <property type="entry name" value="HD"/>
    <property type="match status" value="1"/>
</dbReference>
<name>K4LR04_THEPS</name>
<reference evidence="2 3" key="1">
    <citation type="journal article" date="2012" name="BMC Genomics">
        <title>Genome-guided analysis of physiological and morphological traits of the fermentative acetate oxidizer Thermacetogenium phaeum.</title>
        <authorList>
            <person name="Oehler D."/>
            <person name="Poehlein A."/>
            <person name="Leimbach A."/>
            <person name="Muller N."/>
            <person name="Daniel R."/>
            <person name="Gottschalk G."/>
            <person name="Schink B."/>
        </authorList>
    </citation>
    <scope>NUCLEOTIDE SEQUENCE [LARGE SCALE GENOMIC DNA]</scope>
    <source>
        <strain evidence="3">ATCC BAA-254 / DSM 26808 / PB</strain>
    </source>
</reference>
<gene>
    <name evidence="2" type="ordered locus">Tph_c02820</name>
</gene>
<protein>
    <submittedName>
        <fullName evidence="2">Metal-dependent phosphohydrolase</fullName>
        <ecNumber evidence="2">3.6.-.-</ecNumber>
    </submittedName>
</protein>
<dbReference type="AlphaFoldDB" id="K4LR04"/>
<dbReference type="RefSeq" id="WP_015049448.1">
    <property type="nucleotide sequence ID" value="NC_018870.1"/>
</dbReference>
<dbReference type="EC" id="3.6.-.-" evidence="2"/>
<keyword evidence="3" id="KW-1185">Reference proteome</keyword>
<evidence type="ECO:0000259" key="1">
    <source>
        <dbReference type="PROSITE" id="PS51831"/>
    </source>
</evidence>